<organism evidence="2 4">
    <name type="scientific">Candidatus Cryosericum odellii</name>
    <dbReference type="NCBI Taxonomy" id="2290917"/>
    <lineage>
        <taxon>Bacteria</taxon>
        <taxon>Pseudomonadati</taxon>
        <taxon>Caldisericota/Cryosericota group</taxon>
        <taxon>Candidatus Cryosericota</taxon>
        <taxon>Candidatus Cryosericia</taxon>
        <taxon>Candidatus Cryosericales</taxon>
        <taxon>Candidatus Cryosericaceae</taxon>
        <taxon>Candidatus Cryosericum</taxon>
    </lineage>
</organism>
<accession>A0A398D6F4</accession>
<dbReference type="Pfam" id="PF00106">
    <property type="entry name" value="adh_short"/>
    <property type="match status" value="1"/>
</dbReference>
<dbReference type="CDD" id="cd05327">
    <property type="entry name" value="retinol-DH_like_SDR_c_like"/>
    <property type="match status" value="1"/>
</dbReference>
<dbReference type="InterPro" id="IPR036291">
    <property type="entry name" value="NAD(P)-bd_dom_sf"/>
</dbReference>
<accession>A0A398CYF5</accession>
<gene>
    <name evidence="3" type="ORF">SMC5_06345</name>
    <name evidence="2" type="ORF">SMC6_05635</name>
</gene>
<evidence type="ECO:0000313" key="2">
    <source>
        <dbReference type="EMBL" id="RIE07685.1"/>
    </source>
</evidence>
<dbReference type="EMBL" id="QXIU01000153">
    <property type="protein sequence ID" value="RIE10100.1"/>
    <property type="molecule type" value="Genomic_DNA"/>
</dbReference>
<reference evidence="4 5" key="1">
    <citation type="submission" date="2018-09" db="EMBL/GenBank/DDBJ databases">
        <title>Discovery and Ecogenomic Context for Candidatus Cryosericales, a Global Caldiserica Order Active in Thawing Permafrost.</title>
        <authorList>
            <person name="Martinez M.A."/>
            <person name="Woodcroft B.J."/>
            <person name="Ignacio Espinoza J.C."/>
            <person name="Zayed A."/>
            <person name="Singleton C.M."/>
            <person name="Boyd J."/>
            <person name="Li Y.-F."/>
            <person name="Purvine S."/>
            <person name="Maughan H."/>
            <person name="Hodgkins S.B."/>
            <person name="Anderson D."/>
            <person name="Sederholm M."/>
            <person name="Temperton B."/>
            <person name="Saleska S.R."/>
            <person name="Tyson G.W."/>
            <person name="Rich V.I."/>
        </authorList>
    </citation>
    <scope>NUCLEOTIDE SEQUENCE [LARGE SCALE GENOMIC DNA]</scope>
    <source>
        <strain evidence="3 5">SMC5</strain>
        <strain evidence="2 4">SMC6</strain>
    </source>
</reference>
<dbReference type="PANTHER" id="PTHR43157">
    <property type="entry name" value="PHOSPHATIDYLINOSITOL-GLYCAN BIOSYNTHESIS CLASS F PROTEIN-RELATED"/>
    <property type="match status" value="1"/>
</dbReference>
<dbReference type="PRINTS" id="PR00081">
    <property type="entry name" value="GDHRDH"/>
</dbReference>
<keyword evidence="4" id="KW-1185">Reference proteome</keyword>
<dbReference type="OrthoDB" id="109589at2"/>
<proteinExistence type="predicted"/>
<evidence type="ECO:0000256" key="1">
    <source>
        <dbReference type="ARBA" id="ARBA00023002"/>
    </source>
</evidence>
<dbReference type="GO" id="GO:0016491">
    <property type="term" value="F:oxidoreductase activity"/>
    <property type="evidence" value="ECO:0007669"/>
    <property type="project" value="UniProtKB-KW"/>
</dbReference>
<dbReference type="Gene3D" id="3.40.50.720">
    <property type="entry name" value="NAD(P)-binding Rossmann-like Domain"/>
    <property type="match status" value="1"/>
</dbReference>
<dbReference type="Proteomes" id="UP000266260">
    <property type="component" value="Unassembled WGS sequence"/>
</dbReference>
<sequence>MEPPRTMVGKVCLVTGATRGLGAVTAEALAALGATVVATGRNAERGQDLVSDITQRTGNDDVHFLRADLALMEEVRGLARAFTDRWDRLHVLVANAGTVFPTRRTTVDGYEEVFAVNHLAPFLLTGLLLPVLQESAPSRIIVTSSYEHRRGRMHWDNLQGEHFYFSQQAYAQSKLANLLFVYELARRLEGSEVTVNAVNPGLVHTNICMDSGWLIRTAKQIMDRFSAVTPEEGADTNVWLASSPDVEGVTGRYFQRRHAVRSSRASYDVAAQQRLWRISEELAGLSAGSGA</sequence>
<protein>
    <submittedName>
        <fullName evidence="2">SDR family oxidoreductase</fullName>
    </submittedName>
</protein>
<dbReference type="PANTHER" id="PTHR43157:SF31">
    <property type="entry name" value="PHOSPHATIDYLINOSITOL-GLYCAN BIOSYNTHESIS CLASS F PROTEIN"/>
    <property type="match status" value="1"/>
</dbReference>
<keyword evidence="1" id="KW-0560">Oxidoreductase</keyword>
<dbReference type="AlphaFoldDB" id="A0A398CYF5"/>
<name>A0A398CYF5_9BACT</name>
<dbReference type="SUPFAM" id="SSF51735">
    <property type="entry name" value="NAD(P)-binding Rossmann-fold domains"/>
    <property type="match status" value="1"/>
</dbReference>
<dbReference type="Proteomes" id="UP000266489">
    <property type="component" value="Unassembled WGS sequence"/>
</dbReference>
<comment type="caution">
    <text evidence="2">The sequence shown here is derived from an EMBL/GenBank/DDBJ whole genome shotgun (WGS) entry which is preliminary data.</text>
</comment>
<dbReference type="EMBL" id="QXIT01000093">
    <property type="protein sequence ID" value="RIE07685.1"/>
    <property type="molecule type" value="Genomic_DNA"/>
</dbReference>
<dbReference type="RefSeq" id="WP_119120033.1">
    <property type="nucleotide sequence ID" value="NZ_QXIT01000093.1"/>
</dbReference>
<dbReference type="InterPro" id="IPR002347">
    <property type="entry name" value="SDR_fam"/>
</dbReference>
<evidence type="ECO:0000313" key="3">
    <source>
        <dbReference type="EMBL" id="RIE10100.1"/>
    </source>
</evidence>
<evidence type="ECO:0000313" key="5">
    <source>
        <dbReference type="Proteomes" id="UP000266489"/>
    </source>
</evidence>
<evidence type="ECO:0000313" key="4">
    <source>
        <dbReference type="Proteomes" id="UP000266260"/>
    </source>
</evidence>